<dbReference type="Pfam" id="PF03937">
    <property type="entry name" value="Sdh5"/>
    <property type="match status" value="1"/>
</dbReference>
<evidence type="ECO:0000256" key="1">
    <source>
        <dbReference type="ARBA" id="ARBA00004496"/>
    </source>
</evidence>
<dbReference type="Proteomes" id="UP000244248">
    <property type="component" value="Unassembled WGS sequence"/>
</dbReference>
<reference evidence="6 7" key="1">
    <citation type="submission" date="2018-04" db="EMBL/GenBank/DDBJ databases">
        <title>Novel species isolated from glacier.</title>
        <authorList>
            <person name="Liu Q."/>
            <person name="Xin Y.-H."/>
        </authorList>
    </citation>
    <scope>NUCLEOTIDE SEQUENCE [LARGE SCALE GENOMIC DNA]</scope>
    <source>
        <strain evidence="6 7">GT1R17</strain>
    </source>
</reference>
<dbReference type="GO" id="GO:0005737">
    <property type="term" value="C:cytoplasm"/>
    <property type="evidence" value="ECO:0007669"/>
    <property type="project" value="UniProtKB-SubCell"/>
</dbReference>
<sequence length="65" mass="7866">MKELDVLMERYLEHRYDVAPEIEREAFIALMAAEDPDIWAWVMGFQEMPEQREIANVIEQLRVHY</sequence>
<comment type="similarity">
    <text evidence="2">Belongs to the SdhE FAD assembly factor family.</text>
</comment>
<evidence type="ECO:0000313" key="7">
    <source>
        <dbReference type="Proteomes" id="UP000244248"/>
    </source>
</evidence>
<evidence type="ECO:0000256" key="4">
    <source>
        <dbReference type="ARBA" id="ARBA00022490"/>
    </source>
</evidence>
<organism evidence="6 7">
    <name type="scientific">Stenotrophobium rhamnosiphilum</name>
    <dbReference type="NCBI Taxonomy" id="2029166"/>
    <lineage>
        <taxon>Bacteria</taxon>
        <taxon>Pseudomonadati</taxon>
        <taxon>Pseudomonadota</taxon>
        <taxon>Gammaproteobacteria</taxon>
        <taxon>Nevskiales</taxon>
        <taxon>Nevskiaceae</taxon>
        <taxon>Stenotrophobium</taxon>
    </lineage>
</organism>
<dbReference type="InterPro" id="IPR036714">
    <property type="entry name" value="SDH_sf"/>
</dbReference>
<dbReference type="EMBL" id="QANS01000001">
    <property type="protein sequence ID" value="PTU33282.1"/>
    <property type="molecule type" value="Genomic_DNA"/>
</dbReference>
<dbReference type="SUPFAM" id="SSF109910">
    <property type="entry name" value="YgfY-like"/>
    <property type="match status" value="1"/>
</dbReference>
<dbReference type="Gene3D" id="1.10.150.250">
    <property type="entry name" value="Flavinator of succinate dehydrogenase"/>
    <property type="match status" value="1"/>
</dbReference>
<dbReference type="PANTHER" id="PTHR39585">
    <property type="entry name" value="FAD ASSEMBLY FACTOR SDHE"/>
    <property type="match status" value="1"/>
</dbReference>
<name>A0A2T5ML30_9GAMM</name>
<dbReference type="InterPro" id="IPR050531">
    <property type="entry name" value="SdhE_FAD_assembly_factor"/>
</dbReference>
<keyword evidence="7" id="KW-1185">Reference proteome</keyword>
<proteinExistence type="inferred from homology"/>
<keyword evidence="4" id="KW-0963">Cytoplasm</keyword>
<accession>A0A2T5ML30</accession>
<gene>
    <name evidence="6" type="ORF">CJD38_01465</name>
</gene>
<dbReference type="GO" id="GO:0006105">
    <property type="term" value="P:succinate metabolic process"/>
    <property type="evidence" value="ECO:0007669"/>
    <property type="project" value="TreeGrafter"/>
</dbReference>
<evidence type="ECO:0000313" key="6">
    <source>
        <dbReference type="EMBL" id="PTU33282.1"/>
    </source>
</evidence>
<protein>
    <recommendedName>
        <fullName evidence="3">FAD assembly factor SdhE</fullName>
    </recommendedName>
</protein>
<dbReference type="PANTHER" id="PTHR39585:SF1">
    <property type="entry name" value="FAD ASSEMBLY FACTOR SDHE"/>
    <property type="match status" value="1"/>
</dbReference>
<keyword evidence="5" id="KW-0143">Chaperone</keyword>
<evidence type="ECO:0000256" key="3">
    <source>
        <dbReference type="ARBA" id="ARBA00019418"/>
    </source>
</evidence>
<evidence type="ECO:0000256" key="2">
    <source>
        <dbReference type="ARBA" id="ARBA00008571"/>
    </source>
</evidence>
<evidence type="ECO:0000256" key="5">
    <source>
        <dbReference type="ARBA" id="ARBA00023186"/>
    </source>
</evidence>
<comment type="subcellular location">
    <subcellularLocation>
        <location evidence="1">Cytoplasm</location>
    </subcellularLocation>
</comment>
<dbReference type="InterPro" id="IPR005631">
    <property type="entry name" value="SDH"/>
</dbReference>
<dbReference type="AlphaFoldDB" id="A0A2T5ML30"/>
<dbReference type="OrthoDB" id="9180899at2"/>
<comment type="caution">
    <text evidence="6">The sequence shown here is derived from an EMBL/GenBank/DDBJ whole genome shotgun (WGS) entry which is preliminary data.</text>
</comment>